<dbReference type="EMBL" id="CAJOBI010052758">
    <property type="protein sequence ID" value="CAF4379904.1"/>
    <property type="molecule type" value="Genomic_DNA"/>
</dbReference>
<protein>
    <submittedName>
        <fullName evidence="1">Uncharacterized protein</fullName>
    </submittedName>
</protein>
<evidence type="ECO:0000313" key="3">
    <source>
        <dbReference type="Proteomes" id="UP000681967"/>
    </source>
</evidence>
<feature type="non-terminal residue" evidence="1">
    <location>
        <position position="1"/>
    </location>
</feature>
<reference evidence="1" key="1">
    <citation type="submission" date="2021-02" db="EMBL/GenBank/DDBJ databases">
        <authorList>
            <person name="Nowell W R."/>
        </authorList>
    </citation>
    <scope>NUCLEOTIDE SEQUENCE</scope>
</reference>
<dbReference type="EMBL" id="CAJOBH010030390">
    <property type="protein sequence ID" value="CAF4274087.1"/>
    <property type="molecule type" value="Genomic_DNA"/>
</dbReference>
<gene>
    <name evidence="1" type="ORF">BYL167_LOCUS26433</name>
    <name evidence="2" type="ORF">SMN809_LOCUS29519</name>
</gene>
<dbReference type="AlphaFoldDB" id="A0A8S2T8X1"/>
<dbReference type="Proteomes" id="UP000681967">
    <property type="component" value="Unassembled WGS sequence"/>
</dbReference>
<sequence>IYISAASCTPVGHDTLLSLNGSAPAAWTLHINIAIQPCLHRQL</sequence>
<evidence type="ECO:0000313" key="2">
    <source>
        <dbReference type="EMBL" id="CAF4379904.1"/>
    </source>
</evidence>
<organism evidence="1 3">
    <name type="scientific">Rotaria magnacalcarata</name>
    <dbReference type="NCBI Taxonomy" id="392030"/>
    <lineage>
        <taxon>Eukaryota</taxon>
        <taxon>Metazoa</taxon>
        <taxon>Spiralia</taxon>
        <taxon>Gnathifera</taxon>
        <taxon>Rotifera</taxon>
        <taxon>Eurotatoria</taxon>
        <taxon>Bdelloidea</taxon>
        <taxon>Philodinida</taxon>
        <taxon>Philodinidae</taxon>
        <taxon>Rotaria</taxon>
    </lineage>
</organism>
<evidence type="ECO:0000313" key="1">
    <source>
        <dbReference type="EMBL" id="CAF4274087.1"/>
    </source>
</evidence>
<accession>A0A8S2T8X1</accession>
<comment type="caution">
    <text evidence="1">The sequence shown here is derived from an EMBL/GenBank/DDBJ whole genome shotgun (WGS) entry which is preliminary data.</text>
</comment>
<name>A0A8S2T8X1_9BILA</name>
<dbReference type="Proteomes" id="UP000676336">
    <property type="component" value="Unassembled WGS sequence"/>
</dbReference>
<proteinExistence type="predicted"/>